<accession>A0ABU7LMB0</accession>
<gene>
    <name evidence="2" type="ORF">V0U79_01690</name>
</gene>
<dbReference type="CDD" id="cd10911">
    <property type="entry name" value="PIN_LabA"/>
    <property type="match status" value="1"/>
</dbReference>
<dbReference type="PANTHER" id="PTHR35458:SF2">
    <property type="entry name" value="SLR0755 PROTEIN"/>
    <property type="match status" value="1"/>
</dbReference>
<keyword evidence="3" id="KW-1185">Reference proteome</keyword>
<evidence type="ECO:0000259" key="1">
    <source>
        <dbReference type="Pfam" id="PF01936"/>
    </source>
</evidence>
<name>A0ABU7LMB0_9PROT</name>
<dbReference type="Pfam" id="PF01936">
    <property type="entry name" value="NYN"/>
    <property type="match status" value="1"/>
</dbReference>
<dbReference type="InterPro" id="IPR047140">
    <property type="entry name" value="LabA"/>
</dbReference>
<dbReference type="RefSeq" id="WP_330197723.1">
    <property type="nucleotide sequence ID" value="NZ_JAZDRP010000001.1"/>
</dbReference>
<dbReference type="InterPro" id="IPR021139">
    <property type="entry name" value="NYN"/>
</dbReference>
<protein>
    <submittedName>
        <fullName evidence="2">NYN domain-containing protein</fullName>
    </submittedName>
</protein>
<proteinExistence type="predicted"/>
<evidence type="ECO:0000313" key="3">
    <source>
        <dbReference type="Proteomes" id="UP001354971"/>
    </source>
</evidence>
<comment type="caution">
    <text evidence="2">The sequence shown here is derived from an EMBL/GenBank/DDBJ whole genome shotgun (WGS) entry which is preliminary data.</text>
</comment>
<dbReference type="PANTHER" id="PTHR35458">
    <property type="entry name" value="SLR0755 PROTEIN"/>
    <property type="match status" value="1"/>
</dbReference>
<feature type="domain" description="NYN" evidence="1">
    <location>
        <begin position="8"/>
        <end position="165"/>
    </location>
</feature>
<sequence>MTFYPNERIGLFIDGANLFSTSKALDFDIDYRKLLEEFRKRGRLVRANYYTALLENEDFTPLKPLVDWLDYNGFNVVTKPAKEFTDDSGRRRIKGDMDVELAVDIVMASKHLDHIILFTGDGDFRYAVEACQKAGARVTVVSSLKSHPPMISDDLRRQADGFIDLAELRSLVGRDGARPGRDDE</sequence>
<dbReference type="Proteomes" id="UP001354971">
    <property type="component" value="Unassembled WGS sequence"/>
</dbReference>
<dbReference type="EMBL" id="JAZDRP010000001">
    <property type="protein sequence ID" value="MEE2525060.1"/>
    <property type="molecule type" value="Genomic_DNA"/>
</dbReference>
<evidence type="ECO:0000313" key="2">
    <source>
        <dbReference type="EMBL" id="MEE2525060.1"/>
    </source>
</evidence>
<organism evidence="2 3">
    <name type="scientific">Hyphobacterium lacteum</name>
    <dbReference type="NCBI Taxonomy" id="3116575"/>
    <lineage>
        <taxon>Bacteria</taxon>
        <taxon>Pseudomonadati</taxon>
        <taxon>Pseudomonadota</taxon>
        <taxon>Alphaproteobacteria</taxon>
        <taxon>Maricaulales</taxon>
        <taxon>Maricaulaceae</taxon>
        <taxon>Hyphobacterium</taxon>
    </lineage>
</organism>
<dbReference type="Gene3D" id="3.40.50.1010">
    <property type="entry name" value="5'-nuclease"/>
    <property type="match status" value="1"/>
</dbReference>
<reference evidence="2 3" key="1">
    <citation type="submission" date="2024-01" db="EMBL/GenBank/DDBJ databases">
        <title>Hyphobacterium bacterium isolated from marine sediment.</title>
        <authorList>
            <person name="Zhao S."/>
        </authorList>
    </citation>
    <scope>NUCLEOTIDE SEQUENCE [LARGE SCALE GENOMIC DNA]</scope>
    <source>
        <strain evidence="3">HN65</strain>
    </source>
</reference>